<sequence>FLSGEGILIVNATPLGTYPRISECPPIPYHLLTPRHYLFDLVYNPEETEFMKRGKAAGSLTCNGYAMLLNQAKENRKIWGF</sequence>
<dbReference type="PANTHER" id="PTHR21089:SF1">
    <property type="entry name" value="BIFUNCTIONAL 3-DEHYDROQUINATE DEHYDRATASE_SHIKIMATE DEHYDROGENASE, CHLOROPLASTIC"/>
    <property type="match status" value="1"/>
</dbReference>
<evidence type="ECO:0000313" key="2">
    <source>
        <dbReference type="Proteomes" id="UP000824202"/>
    </source>
</evidence>
<proteinExistence type="predicted"/>
<reference evidence="1" key="1">
    <citation type="journal article" date="2021" name="PeerJ">
        <title>Extensive microbial diversity within the chicken gut microbiome revealed by metagenomics and culture.</title>
        <authorList>
            <person name="Gilroy R."/>
            <person name="Ravi A."/>
            <person name="Getino M."/>
            <person name="Pursley I."/>
            <person name="Horton D.L."/>
            <person name="Alikhan N.F."/>
            <person name="Baker D."/>
            <person name="Gharbi K."/>
            <person name="Hall N."/>
            <person name="Watson M."/>
            <person name="Adriaenssens E.M."/>
            <person name="Foster-Nyarko E."/>
            <person name="Jarju S."/>
            <person name="Secka A."/>
            <person name="Antonio M."/>
            <person name="Oren A."/>
            <person name="Chaudhuri R.R."/>
            <person name="La Ragione R."/>
            <person name="Hildebrand F."/>
            <person name="Pallen M.J."/>
        </authorList>
    </citation>
    <scope>NUCLEOTIDE SEQUENCE</scope>
    <source>
        <strain evidence="1">23274</strain>
    </source>
</reference>
<dbReference type="GO" id="GO:0019632">
    <property type="term" value="P:shikimate metabolic process"/>
    <property type="evidence" value="ECO:0007669"/>
    <property type="project" value="TreeGrafter"/>
</dbReference>
<keyword evidence="1" id="KW-0560">Oxidoreductase</keyword>
<organism evidence="1 2">
    <name type="scientific">Candidatus Odoribacter faecigallinarum</name>
    <dbReference type="NCBI Taxonomy" id="2838706"/>
    <lineage>
        <taxon>Bacteria</taxon>
        <taxon>Pseudomonadati</taxon>
        <taxon>Bacteroidota</taxon>
        <taxon>Bacteroidia</taxon>
        <taxon>Bacteroidales</taxon>
        <taxon>Odoribacteraceae</taxon>
        <taxon>Odoribacter</taxon>
    </lineage>
</organism>
<evidence type="ECO:0000313" key="1">
    <source>
        <dbReference type="EMBL" id="HIX02575.1"/>
    </source>
</evidence>
<feature type="non-terminal residue" evidence="1">
    <location>
        <position position="1"/>
    </location>
</feature>
<dbReference type="Gene3D" id="3.40.50.720">
    <property type="entry name" value="NAD(P)-binding Rossmann-like Domain"/>
    <property type="match status" value="1"/>
</dbReference>
<dbReference type="InterPro" id="IPR036291">
    <property type="entry name" value="NAD(P)-bd_dom_sf"/>
</dbReference>
<dbReference type="PANTHER" id="PTHR21089">
    <property type="entry name" value="SHIKIMATE DEHYDROGENASE"/>
    <property type="match status" value="1"/>
</dbReference>
<reference evidence="1" key="2">
    <citation type="submission" date="2021-04" db="EMBL/GenBank/DDBJ databases">
        <authorList>
            <person name="Gilroy R."/>
        </authorList>
    </citation>
    <scope>NUCLEOTIDE SEQUENCE</scope>
    <source>
        <strain evidence="1">23274</strain>
    </source>
</reference>
<dbReference type="GO" id="GO:0005829">
    <property type="term" value="C:cytosol"/>
    <property type="evidence" value="ECO:0007669"/>
    <property type="project" value="TreeGrafter"/>
</dbReference>
<dbReference type="Proteomes" id="UP000824202">
    <property type="component" value="Unassembled WGS sequence"/>
</dbReference>
<dbReference type="EMBL" id="DXFT01000009">
    <property type="protein sequence ID" value="HIX02575.1"/>
    <property type="molecule type" value="Genomic_DNA"/>
</dbReference>
<dbReference type="AlphaFoldDB" id="A0A9D2AB87"/>
<name>A0A9D2AB87_9BACT</name>
<dbReference type="GO" id="GO:0004764">
    <property type="term" value="F:shikimate 3-dehydrogenase (NADP+) activity"/>
    <property type="evidence" value="ECO:0007669"/>
    <property type="project" value="UniProtKB-EC"/>
</dbReference>
<dbReference type="GO" id="GO:0050661">
    <property type="term" value="F:NADP binding"/>
    <property type="evidence" value="ECO:0007669"/>
    <property type="project" value="TreeGrafter"/>
</dbReference>
<dbReference type="Gene3D" id="3.40.50.10860">
    <property type="entry name" value="Leucine Dehydrogenase, chain A, domain 1"/>
    <property type="match status" value="1"/>
</dbReference>
<dbReference type="EC" id="1.1.1.25" evidence="1"/>
<gene>
    <name evidence="1" type="primary">aroE</name>
    <name evidence="1" type="ORF">H9863_00450</name>
</gene>
<protein>
    <submittedName>
        <fullName evidence="1">Shikimate dehydrogenase</fullName>
        <ecNumber evidence="1">1.1.1.25</ecNumber>
    </submittedName>
</protein>
<dbReference type="GO" id="GO:0009423">
    <property type="term" value="P:chorismate biosynthetic process"/>
    <property type="evidence" value="ECO:0007669"/>
    <property type="project" value="TreeGrafter"/>
</dbReference>
<accession>A0A9D2AB87</accession>
<comment type="caution">
    <text evidence="1">The sequence shown here is derived from an EMBL/GenBank/DDBJ whole genome shotgun (WGS) entry which is preliminary data.</text>
</comment>
<dbReference type="SUPFAM" id="SSF51735">
    <property type="entry name" value="NAD(P)-binding Rossmann-fold domains"/>
    <property type="match status" value="1"/>
</dbReference>
<dbReference type="InterPro" id="IPR022893">
    <property type="entry name" value="Shikimate_DH_fam"/>
</dbReference>